<feature type="transmembrane region" description="Helical" evidence="5">
    <location>
        <begin position="180"/>
        <end position="203"/>
    </location>
</feature>
<feature type="transmembrane region" description="Helical" evidence="5">
    <location>
        <begin position="298"/>
        <end position="316"/>
    </location>
</feature>
<evidence type="ECO:0000256" key="3">
    <source>
        <dbReference type="ARBA" id="ARBA00022989"/>
    </source>
</evidence>
<evidence type="ECO:0000256" key="1">
    <source>
        <dbReference type="ARBA" id="ARBA00004141"/>
    </source>
</evidence>
<keyword evidence="2 5" id="KW-0812">Transmembrane</keyword>
<evidence type="ECO:0000259" key="6">
    <source>
        <dbReference type="Pfam" id="PF01061"/>
    </source>
</evidence>
<evidence type="ECO:0000256" key="4">
    <source>
        <dbReference type="ARBA" id="ARBA00023136"/>
    </source>
</evidence>
<keyword evidence="3 5" id="KW-1133">Transmembrane helix</keyword>
<name>A0A174WMS2_9CLOT</name>
<accession>A0A174WMS2</accession>
<dbReference type="AlphaFoldDB" id="A0A174WMS2"/>
<comment type="caution">
    <text evidence="7">The sequence shown here is derived from an EMBL/GenBank/DDBJ whole genome shotgun (WGS) entry which is preliminary data.</text>
</comment>
<comment type="subcellular location">
    <subcellularLocation>
        <location evidence="1">Membrane</location>
        <topology evidence="1">Multi-pass membrane protein</topology>
    </subcellularLocation>
</comment>
<gene>
    <name evidence="7" type="ORF">CP373A1_15625</name>
</gene>
<dbReference type="PANTHER" id="PTHR43027:SF1">
    <property type="entry name" value="DOXORUBICIN RESISTANCE ABC TRANSPORTER PERMEASE PROTEIN DRRC-RELATED"/>
    <property type="match status" value="1"/>
</dbReference>
<dbReference type="InterPro" id="IPR052902">
    <property type="entry name" value="ABC-2_transporter"/>
</dbReference>
<keyword evidence="4 5" id="KW-0472">Membrane</keyword>
<evidence type="ECO:0000256" key="5">
    <source>
        <dbReference type="SAM" id="Phobius"/>
    </source>
</evidence>
<protein>
    <recommendedName>
        <fullName evidence="6">ABC-2 type transporter transmembrane domain-containing protein</fullName>
    </recommendedName>
</protein>
<feature type="transmembrane region" description="Helical" evidence="5">
    <location>
        <begin position="20"/>
        <end position="39"/>
    </location>
</feature>
<evidence type="ECO:0000313" key="8">
    <source>
        <dbReference type="Proteomes" id="UP000092714"/>
    </source>
</evidence>
<dbReference type="Proteomes" id="UP000092714">
    <property type="component" value="Unassembled WGS sequence"/>
</dbReference>
<keyword evidence="8" id="KW-1185">Reference proteome</keyword>
<dbReference type="RefSeq" id="WP_027099276.1">
    <property type="nucleotide sequence ID" value="NZ_CABHIH010000001.1"/>
</dbReference>
<dbReference type="eggNOG" id="COG0842">
    <property type="taxonomic scope" value="Bacteria"/>
</dbReference>
<sequence>MRNILLVMKNNLYRFTKEKVMMTMVVGVMPIIICLGVYFNGMDSIKGKIAVVGARIEEKEMIEGSMMDNEKVKVEFLEESPSKTELIKGVYLAEINFQGNEPSVISYGKDDIKKTLEANLKGEVYVGDDNNATVQGKIIGFLIMFLFFGATTMVMDFFLVDRENGTYTRVLSGKISYFQYITGQMLYSTVILTIPSTMWSVFILKVLNVNLEISYSLFTFLLLLVGVLSSSFGMFISTIFKDRASASMGGSIVVMITCLLGGCLINIADSNKVIGFIRNILPQKRLIDLSNNFNNTDLIFVIFSILVFGLISVILGERQYKNGDFLV</sequence>
<dbReference type="Pfam" id="PF01061">
    <property type="entry name" value="ABC2_membrane"/>
    <property type="match status" value="1"/>
</dbReference>
<dbReference type="PANTHER" id="PTHR43027">
    <property type="entry name" value="DOXORUBICIN RESISTANCE ABC TRANSPORTER PERMEASE PROTEIN DRRC-RELATED"/>
    <property type="match status" value="1"/>
</dbReference>
<organism evidence="7 8">
    <name type="scientific">Clostridium paraputrificum</name>
    <dbReference type="NCBI Taxonomy" id="29363"/>
    <lineage>
        <taxon>Bacteria</taxon>
        <taxon>Bacillati</taxon>
        <taxon>Bacillota</taxon>
        <taxon>Clostridia</taxon>
        <taxon>Eubacteriales</taxon>
        <taxon>Clostridiaceae</taxon>
        <taxon>Clostridium</taxon>
    </lineage>
</organism>
<proteinExistence type="predicted"/>
<evidence type="ECO:0000256" key="2">
    <source>
        <dbReference type="ARBA" id="ARBA00022692"/>
    </source>
</evidence>
<dbReference type="GO" id="GO:0016020">
    <property type="term" value="C:membrane"/>
    <property type="evidence" value="ECO:0007669"/>
    <property type="project" value="UniProtKB-SubCell"/>
</dbReference>
<dbReference type="GO" id="GO:0140359">
    <property type="term" value="F:ABC-type transporter activity"/>
    <property type="evidence" value="ECO:0007669"/>
    <property type="project" value="InterPro"/>
</dbReference>
<feature type="domain" description="ABC-2 type transporter transmembrane" evidence="6">
    <location>
        <begin position="130"/>
        <end position="288"/>
    </location>
</feature>
<evidence type="ECO:0000313" key="7">
    <source>
        <dbReference type="EMBL" id="OBY09529.1"/>
    </source>
</evidence>
<feature type="transmembrane region" description="Helical" evidence="5">
    <location>
        <begin position="248"/>
        <end position="268"/>
    </location>
</feature>
<reference evidence="7 8" key="1">
    <citation type="submission" date="2016-06" db="EMBL/GenBank/DDBJ databases">
        <authorList>
            <person name="Kjaerup R.B."/>
            <person name="Dalgaard T.S."/>
            <person name="Juul-Madsen H.R."/>
        </authorList>
    </citation>
    <scope>NUCLEOTIDE SEQUENCE [LARGE SCALE GENOMIC DNA]</scope>
    <source>
        <strain evidence="7 8">373-A1</strain>
    </source>
</reference>
<dbReference type="OrthoDB" id="2210112at2"/>
<feature type="transmembrane region" description="Helical" evidence="5">
    <location>
        <begin position="215"/>
        <end position="236"/>
    </location>
</feature>
<dbReference type="GeneID" id="42777125"/>
<feature type="transmembrane region" description="Helical" evidence="5">
    <location>
        <begin position="138"/>
        <end position="159"/>
    </location>
</feature>
<dbReference type="EMBL" id="MAPZ01000031">
    <property type="protein sequence ID" value="OBY09529.1"/>
    <property type="molecule type" value="Genomic_DNA"/>
</dbReference>
<dbReference type="InterPro" id="IPR013525">
    <property type="entry name" value="ABC2_TM"/>
</dbReference>